<feature type="transmembrane region" description="Helical" evidence="1">
    <location>
        <begin position="12"/>
        <end position="31"/>
    </location>
</feature>
<dbReference type="OrthoDB" id="4570094at2"/>
<dbReference type="RefSeq" id="WP_068017137.1">
    <property type="nucleotide sequence ID" value="NZ_QQAZ01000001.1"/>
</dbReference>
<dbReference type="EMBL" id="QQAZ01000001">
    <property type="protein sequence ID" value="RDI55209.1"/>
    <property type="molecule type" value="Genomic_DNA"/>
</dbReference>
<protein>
    <submittedName>
        <fullName evidence="2">Uncharacterized protein</fullName>
    </submittedName>
</protein>
<evidence type="ECO:0000256" key="1">
    <source>
        <dbReference type="SAM" id="Phobius"/>
    </source>
</evidence>
<proteinExistence type="predicted"/>
<keyword evidence="3" id="KW-1185">Reference proteome</keyword>
<keyword evidence="1" id="KW-0812">Transmembrane</keyword>
<dbReference type="Proteomes" id="UP000255355">
    <property type="component" value="Unassembled WGS sequence"/>
</dbReference>
<keyword evidence="1" id="KW-1133">Transmembrane helix</keyword>
<feature type="transmembrane region" description="Helical" evidence="1">
    <location>
        <begin position="46"/>
        <end position="67"/>
    </location>
</feature>
<dbReference type="STRING" id="1210089.GCA_001613165_02057"/>
<organism evidence="2 3">
    <name type="scientific">Nocardia mexicana</name>
    <dbReference type="NCBI Taxonomy" id="279262"/>
    <lineage>
        <taxon>Bacteria</taxon>
        <taxon>Bacillati</taxon>
        <taxon>Actinomycetota</taxon>
        <taxon>Actinomycetes</taxon>
        <taxon>Mycobacteriales</taxon>
        <taxon>Nocardiaceae</taxon>
        <taxon>Nocardia</taxon>
    </lineage>
</organism>
<evidence type="ECO:0000313" key="3">
    <source>
        <dbReference type="Proteomes" id="UP000255355"/>
    </source>
</evidence>
<evidence type="ECO:0000313" key="2">
    <source>
        <dbReference type="EMBL" id="RDI55209.1"/>
    </source>
</evidence>
<name>A0A370HIB4_9NOCA</name>
<accession>A0A370HIB4</accession>
<sequence length="91" mass="9342">MRSTSATDEEFAPLAVPAITVGAVMMVAVIVTADRIPGWGRDYGEFLVFLALAVYLGLAAAVAGWGVGMRRAVAARESDGVRSGSRGTGVA</sequence>
<dbReference type="AlphaFoldDB" id="A0A370HIB4"/>
<gene>
    <name evidence="2" type="ORF">DFR68_10141</name>
</gene>
<keyword evidence="1" id="KW-0472">Membrane</keyword>
<comment type="caution">
    <text evidence="2">The sequence shown here is derived from an EMBL/GenBank/DDBJ whole genome shotgun (WGS) entry which is preliminary data.</text>
</comment>
<reference evidence="2 3" key="1">
    <citation type="submission" date="2018-07" db="EMBL/GenBank/DDBJ databases">
        <title>Genomic Encyclopedia of Type Strains, Phase IV (KMG-IV): sequencing the most valuable type-strain genomes for metagenomic binning, comparative biology and taxonomic classification.</title>
        <authorList>
            <person name="Goeker M."/>
        </authorList>
    </citation>
    <scope>NUCLEOTIDE SEQUENCE [LARGE SCALE GENOMIC DNA]</scope>
    <source>
        <strain evidence="2 3">DSM 44952</strain>
    </source>
</reference>